<accession>A0A5E6XTG5</accession>
<sequence length="55" mass="6285">MLVKLDLNTNDLETLLRQARGFHPEMDDAREKQRLTEALDQLADALEMAMGQSQL</sequence>
<name>A0A5E6XTG5_PSEFL</name>
<evidence type="ECO:0000313" key="1">
    <source>
        <dbReference type="EMBL" id="VVN44087.1"/>
    </source>
</evidence>
<organism evidence="1 2">
    <name type="scientific">Pseudomonas fluorescens</name>
    <dbReference type="NCBI Taxonomy" id="294"/>
    <lineage>
        <taxon>Bacteria</taxon>
        <taxon>Pseudomonadati</taxon>
        <taxon>Pseudomonadota</taxon>
        <taxon>Gammaproteobacteria</taxon>
        <taxon>Pseudomonadales</taxon>
        <taxon>Pseudomonadaceae</taxon>
        <taxon>Pseudomonas</taxon>
    </lineage>
</organism>
<dbReference type="EMBL" id="CABVHJ010000028">
    <property type="protein sequence ID" value="VVN44087.1"/>
    <property type="molecule type" value="Genomic_DNA"/>
</dbReference>
<gene>
    <name evidence="1" type="ORF">PS655_05658</name>
</gene>
<protein>
    <submittedName>
        <fullName evidence="1">Uncharacterized protein</fullName>
    </submittedName>
</protein>
<dbReference type="Proteomes" id="UP000327167">
    <property type="component" value="Unassembled WGS sequence"/>
</dbReference>
<proteinExistence type="predicted"/>
<reference evidence="1 2" key="1">
    <citation type="submission" date="2019-09" db="EMBL/GenBank/DDBJ databases">
        <authorList>
            <person name="Chandra G."/>
            <person name="Truman W A."/>
        </authorList>
    </citation>
    <scope>NUCLEOTIDE SEQUENCE [LARGE SCALE GENOMIC DNA]</scope>
    <source>
        <strain evidence="1">PS655</strain>
    </source>
</reference>
<dbReference type="AlphaFoldDB" id="A0A5E6XTG5"/>
<dbReference type="RefSeq" id="WP_191630971.1">
    <property type="nucleotide sequence ID" value="NZ_CABVHJ010000028.1"/>
</dbReference>
<evidence type="ECO:0000313" key="2">
    <source>
        <dbReference type="Proteomes" id="UP000327167"/>
    </source>
</evidence>